<dbReference type="AlphaFoldDB" id="A0A3S4LJ00"/>
<evidence type="ECO:0000313" key="3">
    <source>
        <dbReference type="EMBL" id="VEB43407.1"/>
    </source>
</evidence>
<accession>A0A3S4LJ00</accession>
<protein>
    <submittedName>
        <fullName evidence="3">Predicted membrane protein</fullName>
    </submittedName>
</protein>
<evidence type="ECO:0000256" key="1">
    <source>
        <dbReference type="SAM" id="Phobius"/>
    </source>
</evidence>
<keyword evidence="1" id="KW-1133">Transmembrane helix</keyword>
<keyword evidence="1" id="KW-0812">Transmembrane</keyword>
<feature type="transmembrane region" description="Helical" evidence="1">
    <location>
        <begin position="96"/>
        <end position="114"/>
    </location>
</feature>
<reference evidence="3 4" key="1">
    <citation type="submission" date="2018-12" db="EMBL/GenBank/DDBJ databases">
        <authorList>
            <consortium name="Pathogen Informatics"/>
        </authorList>
    </citation>
    <scope>NUCLEOTIDE SEQUENCE [LARGE SCALE GENOMIC DNA]</scope>
    <source>
        <strain evidence="3 4">NCTC9695</strain>
    </source>
</reference>
<evidence type="ECO:0000259" key="2">
    <source>
        <dbReference type="Pfam" id="PF05232"/>
    </source>
</evidence>
<feature type="transmembrane region" description="Helical" evidence="1">
    <location>
        <begin position="27"/>
        <end position="46"/>
    </location>
</feature>
<dbReference type="NCBIfam" id="NF033664">
    <property type="entry name" value="PACE_transport"/>
    <property type="match status" value="1"/>
</dbReference>
<dbReference type="NCBIfam" id="NF033665">
    <property type="entry name" value="PACE_efflu_PCE"/>
    <property type="match status" value="1"/>
</dbReference>
<proteinExistence type="predicted"/>
<gene>
    <name evidence="3" type="ORF">NCTC9695_03865</name>
</gene>
<dbReference type="Proteomes" id="UP000275777">
    <property type="component" value="Chromosome"/>
</dbReference>
<feature type="domain" description="Chlorhexidine efflux transporter" evidence="2">
    <location>
        <begin position="19"/>
        <end position="80"/>
    </location>
</feature>
<dbReference type="InterPro" id="IPR058208">
    <property type="entry name" value="PACE"/>
</dbReference>
<feature type="transmembrane region" description="Helical" evidence="1">
    <location>
        <begin position="52"/>
        <end position="75"/>
    </location>
</feature>
<dbReference type="EMBL" id="LR134182">
    <property type="protein sequence ID" value="VEB43407.1"/>
    <property type="molecule type" value="Genomic_DNA"/>
</dbReference>
<dbReference type="InterPro" id="IPR007896">
    <property type="entry name" value="BTP_bacteria"/>
</dbReference>
<feature type="transmembrane region" description="Helical" evidence="1">
    <location>
        <begin position="120"/>
        <end position="143"/>
    </location>
</feature>
<keyword evidence="1" id="KW-0472">Membrane</keyword>
<name>A0A3S4LJ00_CHRVL</name>
<sequence length="161" mass="18407">MPGIELQQSGEIDASDKQKLGERVLHAVLYEACAMALLVPLAALALQKNMLHMSALALMMSTAAMLWNMVFNALFERIERYFCWQRTVAVRCLHALGFEGGLVVLLVPLAAWWLDSSYWQAFLLDLGFFAFFLPYTYVFNWLYDHLRERLIARRSLAAAVE</sequence>
<evidence type="ECO:0000313" key="4">
    <source>
        <dbReference type="Proteomes" id="UP000275777"/>
    </source>
</evidence>
<feature type="domain" description="Chlorhexidine efflux transporter" evidence="2">
    <location>
        <begin position="86"/>
        <end position="149"/>
    </location>
</feature>
<organism evidence="3 4">
    <name type="scientific">Chromobacterium violaceum</name>
    <dbReference type="NCBI Taxonomy" id="536"/>
    <lineage>
        <taxon>Bacteria</taxon>
        <taxon>Pseudomonadati</taxon>
        <taxon>Pseudomonadota</taxon>
        <taxon>Betaproteobacteria</taxon>
        <taxon>Neisseriales</taxon>
        <taxon>Chromobacteriaceae</taxon>
        <taxon>Chromobacterium</taxon>
    </lineage>
</organism>
<dbReference type="Pfam" id="PF05232">
    <property type="entry name" value="BTP"/>
    <property type="match status" value="2"/>
</dbReference>